<gene>
    <name evidence="4" type="ORF">XthCFBP4691_09530</name>
</gene>
<organism evidence="4 5">
    <name type="scientific">Xanthomonas theicola</name>
    <dbReference type="NCBI Taxonomy" id="56464"/>
    <lineage>
        <taxon>Bacteria</taxon>
        <taxon>Pseudomonadati</taxon>
        <taxon>Pseudomonadota</taxon>
        <taxon>Gammaproteobacteria</taxon>
        <taxon>Lysobacterales</taxon>
        <taxon>Lysobacteraceae</taxon>
        <taxon>Xanthomonas</taxon>
    </lineage>
</organism>
<dbReference type="Proteomes" id="UP000239898">
    <property type="component" value="Unassembled WGS sequence"/>
</dbReference>
<keyword evidence="2" id="KW-0812">Transmembrane</keyword>
<dbReference type="AlphaFoldDB" id="A0A2S6ZFP6"/>
<feature type="chain" id="PRO_5015370455" description="RND transporter" evidence="2">
    <location>
        <begin position="22"/>
        <end position="475"/>
    </location>
</feature>
<keyword evidence="2" id="KW-1134">Transmembrane beta strand</keyword>
<dbReference type="GO" id="GO:0015562">
    <property type="term" value="F:efflux transmembrane transporter activity"/>
    <property type="evidence" value="ECO:0007669"/>
    <property type="project" value="InterPro"/>
</dbReference>
<dbReference type="Gene3D" id="2.20.200.10">
    <property type="entry name" value="Outer membrane efflux proteins (OEP)"/>
    <property type="match status" value="1"/>
</dbReference>
<keyword evidence="2" id="KW-0732">Signal</keyword>
<evidence type="ECO:0000313" key="4">
    <source>
        <dbReference type="EMBL" id="PPT91016.1"/>
    </source>
</evidence>
<dbReference type="PANTHER" id="PTHR30203:SF29">
    <property type="entry name" value="PROTEIN CYAE"/>
    <property type="match status" value="1"/>
</dbReference>
<dbReference type="InterPro" id="IPR010131">
    <property type="entry name" value="MdtP/NodT-like"/>
</dbReference>
<dbReference type="Pfam" id="PF02321">
    <property type="entry name" value="OEP"/>
    <property type="match status" value="2"/>
</dbReference>
<dbReference type="SUPFAM" id="SSF56954">
    <property type="entry name" value="Outer membrane efflux proteins (OEP)"/>
    <property type="match status" value="1"/>
</dbReference>
<dbReference type="NCBIfam" id="TIGR01845">
    <property type="entry name" value="outer_NodT"/>
    <property type="match status" value="1"/>
</dbReference>
<evidence type="ECO:0000256" key="2">
    <source>
        <dbReference type="RuleBase" id="RU362097"/>
    </source>
</evidence>
<evidence type="ECO:0000256" key="1">
    <source>
        <dbReference type="ARBA" id="ARBA00007613"/>
    </source>
</evidence>
<keyword evidence="5" id="KW-1185">Reference proteome</keyword>
<sequence>MSRRRALRLAGLAGLSAVALAGCVSTPLPDLAQPLPPQWTALPAAAAPRPAGSAWWQDFHDPQLDALVAQALREDLDVAQALARLRAARRMDGVADATLRPQLHARTEDPIDPDASASFLVAGFDAEWELPLFGRGEASRRLARGDLQAAQARLEQVRAATVAEVARNWIELRHAQRAEQVLQRIVQARQQQATLSQALVRLRLAAPATAAQAHAAQRQAQTALNQPRSAGADAAQRLAVLLARNAPDPAWAVAPTANSGAAQLGLQIGAIDAVPADLLRRRPDIAAREAEVLSAAGELGIARADRYPSIGLGGAIHWSSNLISHRRTSPHGIASLGPLIDIPLFDWGQRQAQALARGDLLEAATLAYRQCVLEAVAEVQNALTTLEQQRRRELAQQQAVQALQQAADAAQARRRLGLGNDLEVATQRAARDQAALELLDAQRQRDLDYIVLQTALGSAAPRGAGTDAGAAGATP</sequence>
<dbReference type="RefSeq" id="WP_128420202.1">
    <property type="nucleotide sequence ID" value="NZ_CP049017.1"/>
</dbReference>
<dbReference type="EMBL" id="MIGX01000037">
    <property type="protein sequence ID" value="PPT91016.1"/>
    <property type="molecule type" value="Genomic_DNA"/>
</dbReference>
<feature type="coiled-coil region" evidence="3">
    <location>
        <begin position="369"/>
        <end position="406"/>
    </location>
</feature>
<keyword evidence="2" id="KW-0564">Palmitate</keyword>
<accession>A0A2S6ZFP6</accession>
<reference evidence="4 5" key="1">
    <citation type="submission" date="2016-08" db="EMBL/GenBank/DDBJ databases">
        <title>Evolution of the type three secretion system and type three effector repertoires in Xanthomonas.</title>
        <authorList>
            <person name="Merda D."/>
            <person name="Briand M."/>
            <person name="Bosis E."/>
            <person name="Rousseau C."/>
            <person name="Portier P."/>
            <person name="Jacques M.-A."/>
            <person name="Fischer-Le Saux M."/>
        </authorList>
    </citation>
    <scope>NUCLEOTIDE SEQUENCE [LARGE SCALE GENOMIC DNA]</scope>
    <source>
        <strain evidence="4 5">CFBP 4691</strain>
    </source>
</reference>
<evidence type="ECO:0000313" key="5">
    <source>
        <dbReference type="Proteomes" id="UP000239898"/>
    </source>
</evidence>
<evidence type="ECO:0008006" key="6">
    <source>
        <dbReference type="Google" id="ProtNLM"/>
    </source>
</evidence>
<dbReference type="GO" id="GO:0009279">
    <property type="term" value="C:cell outer membrane"/>
    <property type="evidence" value="ECO:0007669"/>
    <property type="project" value="UniProtKB-SubCell"/>
</dbReference>
<dbReference type="OrthoDB" id="9770517at2"/>
<protein>
    <recommendedName>
        <fullName evidence="6">RND transporter</fullName>
    </recommendedName>
</protein>
<keyword evidence="2" id="KW-0449">Lipoprotein</keyword>
<comment type="subcellular location">
    <subcellularLocation>
        <location evidence="2">Cell outer membrane</location>
        <topology evidence="2">Lipid-anchor</topology>
    </subcellularLocation>
</comment>
<evidence type="ECO:0000256" key="3">
    <source>
        <dbReference type="SAM" id="Coils"/>
    </source>
</evidence>
<keyword evidence="3" id="KW-0175">Coiled coil</keyword>
<dbReference type="InterPro" id="IPR003423">
    <property type="entry name" value="OMP_efflux"/>
</dbReference>
<comment type="similarity">
    <text evidence="1 2">Belongs to the outer membrane factor (OMF) (TC 1.B.17) family.</text>
</comment>
<dbReference type="PROSITE" id="PS51257">
    <property type="entry name" value="PROKAR_LIPOPROTEIN"/>
    <property type="match status" value="1"/>
</dbReference>
<proteinExistence type="inferred from homology"/>
<dbReference type="Gene3D" id="1.20.1600.10">
    <property type="entry name" value="Outer membrane efflux proteins (OEP)"/>
    <property type="match status" value="1"/>
</dbReference>
<dbReference type="PANTHER" id="PTHR30203">
    <property type="entry name" value="OUTER MEMBRANE CATION EFFLUX PROTEIN"/>
    <property type="match status" value="1"/>
</dbReference>
<comment type="caution">
    <text evidence="4">The sequence shown here is derived from an EMBL/GenBank/DDBJ whole genome shotgun (WGS) entry which is preliminary data.</text>
</comment>
<feature type="signal peptide" evidence="2">
    <location>
        <begin position="1"/>
        <end position="21"/>
    </location>
</feature>
<keyword evidence="2" id="KW-0472">Membrane</keyword>
<name>A0A2S6ZFP6_9XANT</name>